<dbReference type="AlphaFoldDB" id="A0A251TJC9"/>
<dbReference type="EMBL" id="MNCJ02000319">
    <property type="protein sequence ID" value="KAF5809379.1"/>
    <property type="molecule type" value="Genomic_DNA"/>
</dbReference>
<reference evidence="2" key="2">
    <citation type="submission" date="2017-02" db="EMBL/GenBank/DDBJ databases">
        <title>Sunflower complete genome.</title>
        <authorList>
            <person name="Langlade N."/>
            <person name="Munos S."/>
        </authorList>
    </citation>
    <scope>NUCLEOTIDE SEQUENCE [LARGE SCALE GENOMIC DNA]</scope>
    <source>
        <tissue evidence="2">Leaves</tissue>
    </source>
</reference>
<sequence length="69" mass="7954">MTMGTPVTLWVFKLILYGDDDDDAHSGKEKRRHLLVSSIIIRALKFPLESFQPWAPKSKGVFKDFKFIS</sequence>
<dbReference type="Gramene" id="mRNA:HanXRQr2_Chr04g0156451">
    <property type="protein sequence ID" value="mRNA:HanXRQr2_Chr04g0156451"/>
    <property type="gene ID" value="HanXRQr2_Chr04g0156451"/>
</dbReference>
<proteinExistence type="predicted"/>
<organism evidence="2 3">
    <name type="scientific">Helianthus annuus</name>
    <name type="common">Common sunflower</name>
    <dbReference type="NCBI Taxonomy" id="4232"/>
    <lineage>
        <taxon>Eukaryota</taxon>
        <taxon>Viridiplantae</taxon>
        <taxon>Streptophyta</taxon>
        <taxon>Embryophyta</taxon>
        <taxon>Tracheophyta</taxon>
        <taxon>Spermatophyta</taxon>
        <taxon>Magnoliopsida</taxon>
        <taxon>eudicotyledons</taxon>
        <taxon>Gunneridae</taxon>
        <taxon>Pentapetalae</taxon>
        <taxon>asterids</taxon>
        <taxon>campanulids</taxon>
        <taxon>Asterales</taxon>
        <taxon>Asteraceae</taxon>
        <taxon>Asteroideae</taxon>
        <taxon>Heliantheae alliance</taxon>
        <taxon>Heliantheae</taxon>
        <taxon>Helianthus</taxon>
    </lineage>
</organism>
<accession>A0A251TJC9</accession>
<reference evidence="1" key="3">
    <citation type="submission" date="2020-06" db="EMBL/GenBank/DDBJ databases">
        <title>Helianthus annuus Genome sequencing and assembly Release 2.</title>
        <authorList>
            <person name="Gouzy J."/>
            <person name="Langlade N."/>
            <person name="Munos S."/>
        </authorList>
    </citation>
    <scope>NUCLEOTIDE SEQUENCE</scope>
    <source>
        <tissue evidence="1">Leaves</tissue>
    </source>
</reference>
<evidence type="ECO:0000313" key="3">
    <source>
        <dbReference type="Proteomes" id="UP000215914"/>
    </source>
</evidence>
<name>A0A251TJC9_HELAN</name>
<evidence type="ECO:0000313" key="2">
    <source>
        <dbReference type="EMBL" id="OTG11245.1"/>
    </source>
</evidence>
<dbReference type="EMBL" id="CM007899">
    <property type="protein sequence ID" value="OTG11245.1"/>
    <property type="molecule type" value="Genomic_DNA"/>
</dbReference>
<dbReference type="Proteomes" id="UP000215914">
    <property type="component" value="Chromosome 10"/>
</dbReference>
<dbReference type="InParanoid" id="A0A251TJC9"/>
<gene>
    <name evidence="2" type="ORF">HannXRQ_Chr10g0296591</name>
    <name evidence="1" type="ORF">HanXRQr2_Chr04g0156451</name>
</gene>
<keyword evidence="3" id="KW-1185">Reference proteome</keyword>
<evidence type="ECO:0000313" key="1">
    <source>
        <dbReference type="EMBL" id="KAF5809379.1"/>
    </source>
</evidence>
<reference evidence="1 3" key="1">
    <citation type="journal article" date="2017" name="Nature">
        <title>The sunflower genome provides insights into oil metabolism, flowering and Asterid evolution.</title>
        <authorList>
            <person name="Badouin H."/>
            <person name="Gouzy J."/>
            <person name="Grassa C.J."/>
            <person name="Murat F."/>
            <person name="Staton S.E."/>
            <person name="Cottret L."/>
            <person name="Lelandais-Briere C."/>
            <person name="Owens G.L."/>
            <person name="Carrere S."/>
            <person name="Mayjonade B."/>
            <person name="Legrand L."/>
            <person name="Gill N."/>
            <person name="Kane N.C."/>
            <person name="Bowers J.E."/>
            <person name="Hubner S."/>
            <person name="Bellec A."/>
            <person name="Berard A."/>
            <person name="Berges H."/>
            <person name="Blanchet N."/>
            <person name="Boniface M.C."/>
            <person name="Brunel D."/>
            <person name="Catrice O."/>
            <person name="Chaidir N."/>
            <person name="Claudel C."/>
            <person name="Donnadieu C."/>
            <person name="Faraut T."/>
            <person name="Fievet G."/>
            <person name="Helmstetter N."/>
            <person name="King M."/>
            <person name="Knapp S.J."/>
            <person name="Lai Z."/>
            <person name="Le Paslier M.C."/>
            <person name="Lippi Y."/>
            <person name="Lorenzon L."/>
            <person name="Mandel J.R."/>
            <person name="Marage G."/>
            <person name="Marchand G."/>
            <person name="Marquand E."/>
            <person name="Bret-Mestries E."/>
            <person name="Morien E."/>
            <person name="Nambeesan S."/>
            <person name="Nguyen T."/>
            <person name="Pegot-Espagnet P."/>
            <person name="Pouilly N."/>
            <person name="Raftis F."/>
            <person name="Sallet E."/>
            <person name="Schiex T."/>
            <person name="Thomas J."/>
            <person name="Vandecasteele C."/>
            <person name="Vares D."/>
            <person name="Vear F."/>
            <person name="Vautrin S."/>
            <person name="Crespi M."/>
            <person name="Mangin B."/>
            <person name="Burke J.M."/>
            <person name="Salse J."/>
            <person name="Munos S."/>
            <person name="Vincourt P."/>
            <person name="Rieseberg L.H."/>
            <person name="Langlade N.B."/>
        </authorList>
    </citation>
    <scope>NUCLEOTIDE SEQUENCE [LARGE SCALE GENOMIC DNA]</scope>
    <source>
        <strain evidence="3">cv. SF193</strain>
        <tissue evidence="1">Leaves</tissue>
    </source>
</reference>
<protein>
    <submittedName>
        <fullName evidence="2">Uncharacterized protein</fullName>
    </submittedName>
</protein>